<sequence length="810" mass="86128">MNDGTNALITLESGEFDDYDSIDGEFSIQMNNKGDDDSDMVMSELGSMMGGVSVAGVAATAAAMNGAAFAANAVESARNANGDGGLDGNDEELRRIKSEDSDPIFEDDNNRSYDTHADGASVVNSEMGISAGDVSAVLFGGRSDAYNGGSEGNGNYAMSGMSLASGLSNNLNTSVDDTVGDLFARDDDTAVDTLIPYANLQDLQAMEEGPKKRLGPLGDELSYAQDTDTDIFEKHAPSAGLQIHMNDDDSMLPDEIEEEELRQSGILPEWLSSSNPRMKSLIVISAAMIVGSFVMAVVALGANSRWWTNDSSANTGVSSGLDSALTAQRGGVTSTVSSVGVSSWSEVPSMSPSLLKTKKPTTRPAKTTKAPVSMVTGENTGSLESDDLAATTTTTIAAVTMTEATTTSTTVETVAPSNTIMPSTLSPIVSPTISPSSDPVTRIPTLTPTINPSDPPTIPPSTRTPSASPSDAPVTTAPTTLAPTSRPSSQPTMQPSVLPTVAPSGAPTGGPSKKPTMQPTVKPTTSMAPSFTVGSEAATYGDATFYLMADGATNVGFWREKLERLQVNQTGAKFLVHLGSTVRKVDDCLESAYAKAALSLQSTPVSAYALPGNFDWPLCTNSTRGLNLWRTHFASIERTVWGRPVEYVVRRQMPSRPENFAFLWKRVMFIGLHVVQSGNANETSTRIQDNLDWVNENVANHFHHIDVIFIMGHGRLMASDNLPFYDGILNKKLNEWKDKYIIYARRASGTGVLTNVAGLDKFDELRVGAKWPILDVQISTAEGDETDSGSSLSSAVLRYRQVKDPMDVPV</sequence>
<evidence type="ECO:0000313" key="5">
    <source>
        <dbReference type="EMBL" id="KAL3790408.1"/>
    </source>
</evidence>
<keyword evidence="4" id="KW-0472">Membrane</keyword>
<comment type="caution">
    <text evidence="5">The sequence shown here is derived from an EMBL/GenBank/DDBJ whole genome shotgun (WGS) entry which is preliminary data.</text>
</comment>
<dbReference type="EMBL" id="JABMIG020000128">
    <property type="protein sequence ID" value="KAL3790408.1"/>
    <property type="molecule type" value="Genomic_DNA"/>
</dbReference>
<reference evidence="5 6" key="1">
    <citation type="journal article" date="2020" name="G3 (Bethesda)">
        <title>Improved Reference Genome for Cyclotella cryptica CCMP332, a Model for Cell Wall Morphogenesis, Salinity Adaptation, and Lipid Production in Diatoms (Bacillariophyta).</title>
        <authorList>
            <person name="Roberts W.R."/>
            <person name="Downey K.M."/>
            <person name="Ruck E.C."/>
            <person name="Traller J.C."/>
            <person name="Alverson A.J."/>
        </authorList>
    </citation>
    <scope>NUCLEOTIDE SEQUENCE [LARGE SCALE GENOMIC DNA]</scope>
    <source>
        <strain evidence="5 6">CCMP332</strain>
    </source>
</reference>
<evidence type="ECO:0000256" key="1">
    <source>
        <dbReference type="ARBA" id="ARBA00022729"/>
    </source>
</evidence>
<protein>
    <recommendedName>
        <fullName evidence="7">Calcineurin-like phosphoesterase domain-containing protein</fullName>
    </recommendedName>
</protein>
<evidence type="ECO:0000256" key="3">
    <source>
        <dbReference type="SAM" id="MobiDB-lite"/>
    </source>
</evidence>
<feature type="compositionally biased region" description="Low complexity" evidence="3">
    <location>
        <begin position="460"/>
        <end position="489"/>
    </location>
</feature>
<proteinExistence type="predicted"/>
<dbReference type="AlphaFoldDB" id="A0ABD3PQV3"/>
<dbReference type="InterPro" id="IPR029052">
    <property type="entry name" value="Metallo-depent_PP-like"/>
</dbReference>
<gene>
    <name evidence="5" type="ORF">HJC23_013580</name>
</gene>
<keyword evidence="2" id="KW-0677">Repeat</keyword>
<feature type="region of interest" description="Disordered" evidence="3">
    <location>
        <begin position="426"/>
        <end position="528"/>
    </location>
</feature>
<accession>A0ABD3PQV3</accession>
<dbReference type="Pfam" id="PF04886">
    <property type="entry name" value="PT"/>
    <property type="match status" value="1"/>
</dbReference>
<feature type="compositionally biased region" description="Low complexity" evidence="3">
    <location>
        <begin position="426"/>
        <end position="452"/>
    </location>
</feature>
<feature type="compositionally biased region" description="Polar residues" evidence="3">
    <location>
        <begin position="515"/>
        <end position="528"/>
    </location>
</feature>
<name>A0ABD3PQV3_9STRA</name>
<organism evidence="5 6">
    <name type="scientific">Cyclotella cryptica</name>
    <dbReference type="NCBI Taxonomy" id="29204"/>
    <lineage>
        <taxon>Eukaryota</taxon>
        <taxon>Sar</taxon>
        <taxon>Stramenopiles</taxon>
        <taxon>Ochrophyta</taxon>
        <taxon>Bacillariophyta</taxon>
        <taxon>Coscinodiscophyceae</taxon>
        <taxon>Thalassiosirophycidae</taxon>
        <taxon>Stephanodiscales</taxon>
        <taxon>Stephanodiscaceae</taxon>
        <taxon>Cyclotella</taxon>
    </lineage>
</organism>
<keyword evidence="6" id="KW-1185">Reference proteome</keyword>
<keyword evidence="1" id="KW-0732">Signal</keyword>
<dbReference type="SUPFAM" id="SSF56300">
    <property type="entry name" value="Metallo-dependent phosphatases"/>
    <property type="match status" value="1"/>
</dbReference>
<evidence type="ECO:0008006" key="7">
    <source>
        <dbReference type="Google" id="ProtNLM"/>
    </source>
</evidence>
<evidence type="ECO:0000256" key="4">
    <source>
        <dbReference type="SAM" id="Phobius"/>
    </source>
</evidence>
<evidence type="ECO:0000313" key="6">
    <source>
        <dbReference type="Proteomes" id="UP001516023"/>
    </source>
</evidence>
<evidence type="ECO:0000256" key="2">
    <source>
        <dbReference type="ARBA" id="ARBA00022737"/>
    </source>
</evidence>
<feature type="region of interest" description="Disordered" evidence="3">
    <location>
        <begin position="349"/>
        <end position="370"/>
    </location>
</feature>
<dbReference type="InterPro" id="IPR006970">
    <property type="entry name" value="PT"/>
</dbReference>
<keyword evidence="4" id="KW-1133">Transmembrane helix</keyword>
<dbReference type="Proteomes" id="UP001516023">
    <property type="component" value="Unassembled WGS sequence"/>
</dbReference>
<keyword evidence="4" id="KW-0812">Transmembrane</keyword>
<feature type="transmembrane region" description="Helical" evidence="4">
    <location>
        <begin position="281"/>
        <end position="302"/>
    </location>
</feature>